<dbReference type="AlphaFoldDB" id="A0AAD7XI34"/>
<evidence type="ECO:0000313" key="2">
    <source>
        <dbReference type="EMBL" id="KAJ8600178.1"/>
    </source>
</evidence>
<dbReference type="Proteomes" id="UP001230188">
    <property type="component" value="Unassembled WGS sequence"/>
</dbReference>
<protein>
    <submittedName>
        <fullName evidence="2">Uncharacterized protein</fullName>
    </submittedName>
</protein>
<feature type="compositionally biased region" description="Polar residues" evidence="1">
    <location>
        <begin position="334"/>
        <end position="350"/>
    </location>
</feature>
<feature type="region of interest" description="Disordered" evidence="1">
    <location>
        <begin position="305"/>
        <end position="374"/>
    </location>
</feature>
<dbReference type="EMBL" id="JAQMWT010000526">
    <property type="protein sequence ID" value="KAJ8600178.1"/>
    <property type="molecule type" value="Genomic_DNA"/>
</dbReference>
<proteinExistence type="predicted"/>
<feature type="compositionally biased region" description="Low complexity" evidence="1">
    <location>
        <begin position="306"/>
        <end position="333"/>
    </location>
</feature>
<comment type="caution">
    <text evidence="2">The sequence shown here is derived from an EMBL/GenBank/DDBJ whole genome shotgun (WGS) entry which is preliminary data.</text>
</comment>
<gene>
    <name evidence="2" type="ORF">CTAYLR_001950</name>
</gene>
<sequence length="374" mass="40354">MFSSRSKSRECRGISSIDAESADVDELLQSNSTPEYVSNPVVVGDALRSRVSPSKKQHQRRRQQNNGRRENFFALALRRRRSKRVVPQADRPETHFPRLFLTSSFGSVCKAALFAPPAALLCQIVAFFGVGASSSKKKPFAAVFAARRELAFAHVAAFNKACLAAARDLAVVVSETGVDELLEANCVVPVLLTYRASLRALLVVLATATTLVARHGERKDETLDSEDQNVLLLCVAIAFIAVALAVEPLVAAVEVVYLAYAQIPGGLRRANEILFYALRRRLVACLGRHDQLHYGILMQDTRKQPSPAAAASRQSSVSTSKASSDSSSDSSSARQGDQRGQVSNGTSAATGGTDVNDHVDDRLLASETAEEISL</sequence>
<accession>A0AAD7XI34</accession>
<evidence type="ECO:0000313" key="3">
    <source>
        <dbReference type="Proteomes" id="UP001230188"/>
    </source>
</evidence>
<feature type="compositionally biased region" description="Basic and acidic residues" evidence="1">
    <location>
        <begin position="355"/>
        <end position="364"/>
    </location>
</feature>
<organism evidence="2 3">
    <name type="scientific">Chrysophaeum taylorii</name>
    <dbReference type="NCBI Taxonomy" id="2483200"/>
    <lineage>
        <taxon>Eukaryota</taxon>
        <taxon>Sar</taxon>
        <taxon>Stramenopiles</taxon>
        <taxon>Ochrophyta</taxon>
        <taxon>Pelagophyceae</taxon>
        <taxon>Pelagomonadales</taxon>
        <taxon>Pelagomonadaceae</taxon>
        <taxon>Chrysophaeum</taxon>
    </lineage>
</organism>
<reference evidence="2" key="1">
    <citation type="submission" date="2023-01" db="EMBL/GenBank/DDBJ databases">
        <title>Metagenome sequencing of chrysophaentin producing Chrysophaeum taylorii.</title>
        <authorList>
            <person name="Davison J."/>
            <person name="Bewley C."/>
        </authorList>
    </citation>
    <scope>NUCLEOTIDE SEQUENCE</scope>
    <source>
        <strain evidence="2">NIES-1699</strain>
    </source>
</reference>
<evidence type="ECO:0000256" key="1">
    <source>
        <dbReference type="SAM" id="MobiDB-lite"/>
    </source>
</evidence>
<keyword evidence="3" id="KW-1185">Reference proteome</keyword>
<name>A0AAD7XI34_9STRA</name>